<gene>
    <name evidence="11" type="ORF">GCM10011611_37920</name>
</gene>
<feature type="binding site" evidence="7">
    <location>
        <position position="656"/>
    </location>
    <ligand>
        <name>Ca(2+)</name>
        <dbReference type="ChEBI" id="CHEBI:29108"/>
    </ligand>
</feature>
<organism evidence="11 12">
    <name type="scientific">Aliidongia dinghuensis</name>
    <dbReference type="NCBI Taxonomy" id="1867774"/>
    <lineage>
        <taxon>Bacteria</taxon>
        <taxon>Pseudomonadati</taxon>
        <taxon>Pseudomonadota</taxon>
        <taxon>Alphaproteobacteria</taxon>
        <taxon>Rhodospirillales</taxon>
        <taxon>Dongiaceae</taxon>
        <taxon>Aliidongia</taxon>
    </lineage>
</organism>
<dbReference type="GO" id="GO:0004252">
    <property type="term" value="F:serine-type endopeptidase activity"/>
    <property type="evidence" value="ECO:0007669"/>
    <property type="project" value="UniProtKB-UniRule"/>
</dbReference>
<evidence type="ECO:0000313" key="11">
    <source>
        <dbReference type="EMBL" id="GGF28295.1"/>
    </source>
</evidence>
<evidence type="ECO:0000256" key="9">
    <source>
        <dbReference type="SAM" id="SignalP"/>
    </source>
</evidence>
<keyword evidence="6" id="KW-0865">Zymogen</keyword>
<evidence type="ECO:0000256" key="3">
    <source>
        <dbReference type="ARBA" id="ARBA00022801"/>
    </source>
</evidence>
<dbReference type="Pfam" id="PF00082">
    <property type="entry name" value="Peptidase_S8"/>
    <property type="match status" value="1"/>
</dbReference>
<dbReference type="AlphaFoldDB" id="A0A8J2YWE0"/>
<dbReference type="Pfam" id="PF09286">
    <property type="entry name" value="Pro-kuma_activ"/>
    <property type="match status" value="1"/>
</dbReference>
<dbReference type="CDD" id="cd11377">
    <property type="entry name" value="Pro-peptidase_S53"/>
    <property type="match status" value="1"/>
</dbReference>
<dbReference type="InterPro" id="IPR000209">
    <property type="entry name" value="Peptidase_S8/S53_dom"/>
</dbReference>
<sequence>MAYPLAAALLMGSAASALAAGAPVQNRLMSQAQDAGAVAAATPLTAMVWLKGHNEATLDSYVAQRYDRTSPAYHQWMSPAEVAGFGPTAQDVATAQASLRAVGLKIETVSKDGRAIKVSGTADKMQAAFGTTVHHLQANNQTFYAAVTQPKYQGAHPELIDKVAGLTNLGAQPFVARQIDLATGEPVPMVDLATAGASPLSSFTTDCFGPQFNAKMSGFGWSIVNGTVVAGAVADNFTGPTYLDPTKTTNRPFCGYTAQQVAAHYGMDQAFARGWTGKGETIVIVDAYGSPTIQADADAFSQLMGLKGLDNQNFQIVYPDGQPTTTDSGWGLETTLDVEWAHAMAPDANIVLVVAPSNDDAELAYAVQYTADHQLGSVISNSWGRPEATDSNTDASMFNDVFKRAAAEGISVNVATGDSGDNGVGHPFGAASVPANSPYATGIGGTSIGVPSDQGPVEAAWGITVSHLGTLRQPNAVPSFSGFIQGGGGGESAMFAKPPYQQHLPGAGRQLPDVSALADPQTGALVVFTDPKSGQQQIGPIGGTSLATPLFSGIWALANQAAGQSLGQAAPAVGVLPASAFNDIGPVVAHKNSNTFGSITFRGTQTTNYDPAQLMDLQDTQPDGFVAALVFAGQVPFQGWNVIGFGTDSSLRAGPGWDNATGYGVPNGIHFIEEATRLSRQLF</sequence>
<dbReference type="PROSITE" id="PS51695">
    <property type="entry name" value="SEDOLISIN"/>
    <property type="match status" value="1"/>
</dbReference>
<evidence type="ECO:0000256" key="4">
    <source>
        <dbReference type="ARBA" id="ARBA00022825"/>
    </source>
</evidence>
<dbReference type="CDD" id="cd04056">
    <property type="entry name" value="Peptidases_S53"/>
    <property type="match status" value="1"/>
</dbReference>
<keyword evidence="12" id="KW-1185">Reference proteome</keyword>
<evidence type="ECO:0000256" key="1">
    <source>
        <dbReference type="ARBA" id="ARBA00022670"/>
    </source>
</evidence>
<accession>A0A8J2YWE0</accession>
<feature type="binding site" evidence="7">
    <location>
        <position position="658"/>
    </location>
    <ligand>
        <name>Ca(2+)</name>
        <dbReference type="ChEBI" id="CHEBI:29108"/>
    </ligand>
</feature>
<feature type="chain" id="PRO_5035281172" evidence="9">
    <location>
        <begin position="20"/>
        <end position="683"/>
    </location>
</feature>
<keyword evidence="4 7" id="KW-0720">Serine protease</keyword>
<feature type="signal peptide" evidence="9">
    <location>
        <begin position="1"/>
        <end position="19"/>
    </location>
</feature>
<evidence type="ECO:0000256" key="8">
    <source>
        <dbReference type="PROSITE-ProRule" id="PRU01240"/>
    </source>
</evidence>
<dbReference type="Gene3D" id="3.40.50.200">
    <property type="entry name" value="Peptidase S8/S53 domain"/>
    <property type="match status" value="1"/>
</dbReference>
<reference evidence="11" key="1">
    <citation type="journal article" date="2014" name="Int. J. Syst. Evol. Microbiol.">
        <title>Complete genome sequence of Corynebacterium casei LMG S-19264T (=DSM 44701T), isolated from a smear-ripened cheese.</title>
        <authorList>
            <consortium name="US DOE Joint Genome Institute (JGI-PGF)"/>
            <person name="Walter F."/>
            <person name="Albersmeier A."/>
            <person name="Kalinowski J."/>
            <person name="Ruckert C."/>
        </authorList>
    </citation>
    <scope>NUCLEOTIDE SEQUENCE</scope>
    <source>
        <strain evidence="11">CGMCC 1.15725</strain>
    </source>
</reference>
<dbReference type="SMART" id="SM00944">
    <property type="entry name" value="Pro-kuma_activ"/>
    <property type="match status" value="1"/>
</dbReference>
<dbReference type="SUPFAM" id="SSF52743">
    <property type="entry name" value="Subtilisin-like"/>
    <property type="match status" value="1"/>
</dbReference>
<dbReference type="InterPro" id="IPR015366">
    <property type="entry name" value="S53_propep"/>
</dbReference>
<evidence type="ECO:0000313" key="12">
    <source>
        <dbReference type="Proteomes" id="UP000646365"/>
    </source>
</evidence>
<dbReference type="GO" id="GO:0006508">
    <property type="term" value="P:proteolysis"/>
    <property type="evidence" value="ECO:0007669"/>
    <property type="project" value="UniProtKB-KW"/>
</dbReference>
<evidence type="ECO:0000256" key="5">
    <source>
        <dbReference type="ARBA" id="ARBA00022837"/>
    </source>
</evidence>
<dbReference type="PROSITE" id="PS51892">
    <property type="entry name" value="SUBTILASE"/>
    <property type="match status" value="1"/>
</dbReference>
<feature type="binding site" evidence="7">
    <location>
        <position position="584"/>
    </location>
    <ligand>
        <name>Ca(2+)</name>
        <dbReference type="ChEBI" id="CHEBI:29108"/>
    </ligand>
</feature>
<keyword evidence="1 7" id="KW-0645">Protease</keyword>
<proteinExistence type="inferred from homology"/>
<dbReference type="PANTHER" id="PTHR14218">
    <property type="entry name" value="PROTEASE S8 TRIPEPTIDYL PEPTIDASE I CLN2"/>
    <property type="match status" value="1"/>
</dbReference>
<dbReference type="Proteomes" id="UP000646365">
    <property type="component" value="Unassembled WGS sequence"/>
</dbReference>
<evidence type="ECO:0000259" key="10">
    <source>
        <dbReference type="PROSITE" id="PS51695"/>
    </source>
</evidence>
<feature type="active site" description="Charge relay system" evidence="7">
    <location>
        <position position="337"/>
    </location>
</feature>
<name>A0A8J2YWE0_9PROT</name>
<comment type="similarity">
    <text evidence="8">Belongs to the peptidase S8 family.</text>
</comment>
<keyword evidence="5 7" id="KW-0106">Calcium</keyword>
<feature type="domain" description="Peptidase S53" evidence="10">
    <location>
        <begin position="255"/>
        <end position="678"/>
    </location>
</feature>
<comment type="caution">
    <text evidence="11">The sequence shown here is derived from an EMBL/GenBank/DDBJ whole genome shotgun (WGS) entry which is preliminary data.</text>
</comment>
<comment type="caution">
    <text evidence="8">Lacks conserved residue(s) required for the propagation of feature annotation.</text>
</comment>
<dbReference type="EMBL" id="BMJQ01000010">
    <property type="protein sequence ID" value="GGF28295.1"/>
    <property type="molecule type" value="Genomic_DNA"/>
</dbReference>
<dbReference type="InterPro" id="IPR023828">
    <property type="entry name" value="Peptidase_S8_Ser-AS"/>
</dbReference>
<keyword evidence="3 7" id="KW-0378">Hydrolase</keyword>
<dbReference type="SUPFAM" id="SSF54897">
    <property type="entry name" value="Protease propeptides/inhibitors"/>
    <property type="match status" value="1"/>
</dbReference>
<evidence type="ECO:0000256" key="6">
    <source>
        <dbReference type="ARBA" id="ARBA00023145"/>
    </source>
</evidence>
<evidence type="ECO:0000256" key="2">
    <source>
        <dbReference type="ARBA" id="ARBA00022723"/>
    </source>
</evidence>
<dbReference type="InterPro" id="IPR036852">
    <property type="entry name" value="Peptidase_S8/S53_dom_sf"/>
</dbReference>
<keyword evidence="9" id="KW-0732">Signal</keyword>
<dbReference type="GO" id="GO:0046872">
    <property type="term" value="F:metal ion binding"/>
    <property type="evidence" value="ECO:0007669"/>
    <property type="project" value="UniProtKB-UniRule"/>
</dbReference>
<evidence type="ECO:0000256" key="7">
    <source>
        <dbReference type="PROSITE-ProRule" id="PRU01032"/>
    </source>
</evidence>
<comment type="cofactor">
    <cofactor evidence="7">
        <name>Ca(2+)</name>
        <dbReference type="ChEBI" id="CHEBI:29108"/>
    </cofactor>
    <text evidence="7">Binds 1 Ca(2+) ion per subunit.</text>
</comment>
<reference evidence="11" key="2">
    <citation type="submission" date="2020-09" db="EMBL/GenBank/DDBJ databases">
        <authorList>
            <person name="Sun Q."/>
            <person name="Zhou Y."/>
        </authorList>
    </citation>
    <scope>NUCLEOTIDE SEQUENCE</scope>
    <source>
        <strain evidence="11">CGMCC 1.15725</strain>
    </source>
</reference>
<protein>
    <submittedName>
        <fullName evidence="11">Serine protease</fullName>
    </submittedName>
</protein>
<dbReference type="InterPro" id="IPR030400">
    <property type="entry name" value="Sedolisin_dom"/>
</dbReference>
<dbReference type="InterPro" id="IPR050819">
    <property type="entry name" value="Tripeptidyl-peptidase_I"/>
</dbReference>
<feature type="active site" description="Charge relay system" evidence="7">
    <location>
        <position position="545"/>
    </location>
</feature>
<dbReference type="PROSITE" id="PS00138">
    <property type="entry name" value="SUBTILASE_SER"/>
    <property type="match status" value="1"/>
</dbReference>
<feature type="active site" description="Charge relay system" evidence="7">
    <location>
        <position position="333"/>
    </location>
</feature>
<keyword evidence="2 7" id="KW-0479">Metal-binding</keyword>
<feature type="binding site" evidence="7">
    <location>
        <position position="583"/>
    </location>
    <ligand>
        <name>Ca(2+)</name>
        <dbReference type="ChEBI" id="CHEBI:29108"/>
    </ligand>
</feature>
<dbReference type="GO" id="GO:0008240">
    <property type="term" value="F:tripeptidyl-peptidase activity"/>
    <property type="evidence" value="ECO:0007669"/>
    <property type="project" value="TreeGrafter"/>
</dbReference>
<dbReference type="PANTHER" id="PTHR14218:SF15">
    <property type="entry name" value="TRIPEPTIDYL-PEPTIDASE 1"/>
    <property type="match status" value="1"/>
</dbReference>